<evidence type="ECO:0000313" key="3">
    <source>
        <dbReference type="Proteomes" id="UP000289738"/>
    </source>
</evidence>
<proteinExistence type="predicted"/>
<dbReference type="Proteomes" id="UP000289738">
    <property type="component" value="Chromosome A07"/>
</dbReference>
<keyword evidence="1" id="KW-0812">Transmembrane</keyword>
<comment type="caution">
    <text evidence="2">The sequence shown here is derived from an EMBL/GenBank/DDBJ whole genome shotgun (WGS) entry which is preliminary data.</text>
</comment>
<keyword evidence="1" id="KW-1133">Transmembrane helix</keyword>
<evidence type="ECO:0000256" key="1">
    <source>
        <dbReference type="SAM" id="Phobius"/>
    </source>
</evidence>
<gene>
    <name evidence="2" type="ORF">Ahy_A07g036600</name>
</gene>
<keyword evidence="1" id="KW-0472">Membrane</keyword>
<accession>A0A445CGK9</accession>
<name>A0A445CGK9_ARAHY</name>
<sequence>MVKRRDLLIRYLMLEMKILVLLLVMSQKLPNNLLIITTSRTIFTPTLESVEKVNYFILTIFPEIKNEYLSSDTTCQADENKDVQ</sequence>
<reference evidence="2 3" key="1">
    <citation type="submission" date="2019-01" db="EMBL/GenBank/DDBJ databases">
        <title>Sequencing of cultivated peanut Arachis hypogaea provides insights into genome evolution and oil improvement.</title>
        <authorList>
            <person name="Chen X."/>
        </authorList>
    </citation>
    <scope>NUCLEOTIDE SEQUENCE [LARGE SCALE GENOMIC DNA]</scope>
    <source>
        <strain evidence="3">cv. Fuhuasheng</strain>
        <tissue evidence="2">Leaves</tissue>
    </source>
</reference>
<dbReference type="EMBL" id="SDMP01000007">
    <property type="protein sequence ID" value="RYR50053.1"/>
    <property type="molecule type" value="Genomic_DNA"/>
</dbReference>
<evidence type="ECO:0008006" key="4">
    <source>
        <dbReference type="Google" id="ProtNLM"/>
    </source>
</evidence>
<evidence type="ECO:0000313" key="2">
    <source>
        <dbReference type="EMBL" id="RYR50053.1"/>
    </source>
</evidence>
<feature type="transmembrane region" description="Helical" evidence="1">
    <location>
        <begin position="7"/>
        <end position="25"/>
    </location>
</feature>
<dbReference type="AlphaFoldDB" id="A0A445CGK9"/>
<organism evidence="2 3">
    <name type="scientific">Arachis hypogaea</name>
    <name type="common">Peanut</name>
    <dbReference type="NCBI Taxonomy" id="3818"/>
    <lineage>
        <taxon>Eukaryota</taxon>
        <taxon>Viridiplantae</taxon>
        <taxon>Streptophyta</taxon>
        <taxon>Embryophyta</taxon>
        <taxon>Tracheophyta</taxon>
        <taxon>Spermatophyta</taxon>
        <taxon>Magnoliopsida</taxon>
        <taxon>eudicotyledons</taxon>
        <taxon>Gunneridae</taxon>
        <taxon>Pentapetalae</taxon>
        <taxon>rosids</taxon>
        <taxon>fabids</taxon>
        <taxon>Fabales</taxon>
        <taxon>Fabaceae</taxon>
        <taxon>Papilionoideae</taxon>
        <taxon>50 kb inversion clade</taxon>
        <taxon>dalbergioids sensu lato</taxon>
        <taxon>Dalbergieae</taxon>
        <taxon>Pterocarpus clade</taxon>
        <taxon>Arachis</taxon>
    </lineage>
</organism>
<keyword evidence="3" id="KW-1185">Reference proteome</keyword>
<protein>
    <recommendedName>
        <fullName evidence="4">ATP-dependent DNA helicase</fullName>
    </recommendedName>
</protein>